<dbReference type="InterPro" id="IPR017896">
    <property type="entry name" value="4Fe4S_Fe-S-bd"/>
</dbReference>
<feature type="binding site" evidence="9">
    <location>
        <position position="241"/>
    </location>
    <ligand>
        <name>[4Fe-4S] cluster</name>
        <dbReference type="ChEBI" id="CHEBI:49883"/>
        <label>2</label>
    </ligand>
</feature>
<dbReference type="EMBL" id="FQZE01000001">
    <property type="protein sequence ID" value="SHI33982.1"/>
    <property type="molecule type" value="Genomic_DNA"/>
</dbReference>
<dbReference type="Pfam" id="PF13484">
    <property type="entry name" value="Fer4_16"/>
    <property type="match status" value="1"/>
</dbReference>
<comment type="subcellular location">
    <subcellularLocation>
        <location evidence="9">Cytoplasm</location>
    </subcellularLocation>
</comment>
<evidence type="ECO:0000256" key="6">
    <source>
        <dbReference type="ARBA" id="ARBA00023002"/>
    </source>
</evidence>
<feature type="binding site" evidence="9">
    <location>
        <position position="167"/>
    </location>
    <ligand>
        <name>cob(II)alamin</name>
        <dbReference type="ChEBI" id="CHEBI:16304"/>
    </ligand>
</feature>
<dbReference type="GO" id="GO:0051539">
    <property type="term" value="F:4 iron, 4 sulfur cluster binding"/>
    <property type="evidence" value="ECO:0007669"/>
    <property type="project" value="UniProtKB-KW"/>
</dbReference>
<protein>
    <recommendedName>
        <fullName evidence="9">Epoxyqueuosine reductase</fullName>
        <ecNumber evidence="9">1.17.99.6</ecNumber>
    </recommendedName>
    <alternativeName>
        <fullName evidence="9">Queuosine biosynthesis protein QueG</fullName>
    </alternativeName>
</protein>
<accession>A0A1M6ABW2</accession>
<dbReference type="GO" id="GO:0052693">
    <property type="term" value="F:epoxyqueuosine reductase activity"/>
    <property type="evidence" value="ECO:0007669"/>
    <property type="project" value="UniProtKB-UniRule"/>
</dbReference>
<feature type="binding site" evidence="9">
    <location>
        <position position="153"/>
    </location>
    <ligand>
        <name>cob(II)alamin</name>
        <dbReference type="ChEBI" id="CHEBI:16304"/>
    </ligand>
</feature>
<dbReference type="GO" id="GO:0005737">
    <property type="term" value="C:cytoplasm"/>
    <property type="evidence" value="ECO:0007669"/>
    <property type="project" value="UniProtKB-SubCell"/>
</dbReference>
<dbReference type="OrthoDB" id="9784571at2"/>
<feature type="binding site" evidence="9">
    <location>
        <position position="248"/>
    </location>
    <ligand>
        <name>[4Fe-4S] cluster</name>
        <dbReference type="ChEBI" id="CHEBI:49883"/>
        <label>1</label>
    </ligand>
</feature>
<feature type="binding site" evidence="9">
    <location>
        <position position="198"/>
    </location>
    <ligand>
        <name>[4Fe-4S] cluster</name>
        <dbReference type="ChEBI" id="CHEBI:49883"/>
        <label>2</label>
    </ligand>
</feature>
<evidence type="ECO:0000256" key="1">
    <source>
        <dbReference type="ARBA" id="ARBA00022485"/>
    </source>
</evidence>
<dbReference type="InterPro" id="IPR013542">
    <property type="entry name" value="QueG_DUF1730"/>
</dbReference>
<comment type="similarity">
    <text evidence="9">Belongs to the QueG family.</text>
</comment>
<reference evidence="11 12" key="1">
    <citation type="submission" date="2016-11" db="EMBL/GenBank/DDBJ databases">
        <authorList>
            <person name="Jaros S."/>
            <person name="Januszkiewicz K."/>
            <person name="Wedrychowicz H."/>
        </authorList>
    </citation>
    <scope>NUCLEOTIDE SEQUENCE [LARGE SCALE GENOMIC DNA]</scope>
    <source>
        <strain evidence="11 12">DSM 27063</strain>
    </source>
</reference>
<dbReference type="Proteomes" id="UP000184050">
    <property type="component" value="Unassembled WGS sequence"/>
</dbReference>
<comment type="cofactor">
    <cofactor evidence="9">
        <name>cob(II)alamin</name>
        <dbReference type="ChEBI" id="CHEBI:16304"/>
    </cofactor>
</comment>
<dbReference type="InterPro" id="IPR004453">
    <property type="entry name" value="QueG"/>
</dbReference>
<feature type="binding site" evidence="9">
    <location>
        <position position="244"/>
    </location>
    <ligand>
        <name>[4Fe-4S] cluster</name>
        <dbReference type="ChEBI" id="CHEBI:49883"/>
        <label>2</label>
    </ligand>
</feature>
<keyword evidence="1 9" id="KW-0004">4Fe-4S</keyword>
<evidence type="ECO:0000256" key="5">
    <source>
        <dbReference type="ARBA" id="ARBA00022785"/>
    </source>
</evidence>
<keyword evidence="9" id="KW-0170">Cobalt</keyword>
<dbReference type="SUPFAM" id="SSF54862">
    <property type="entry name" value="4Fe-4S ferredoxins"/>
    <property type="match status" value="1"/>
</dbReference>
<dbReference type="PANTHER" id="PTHR30002">
    <property type="entry name" value="EPOXYQUEUOSINE REDUCTASE"/>
    <property type="match status" value="1"/>
</dbReference>
<gene>
    <name evidence="9" type="primary">queG</name>
    <name evidence="11" type="ORF">SAMN05444280_101149</name>
</gene>
<comment type="pathway">
    <text evidence="9">tRNA modification; tRNA-queuosine biosynthesis.</text>
</comment>
<keyword evidence="3 9" id="KW-0819">tRNA processing</keyword>
<comment type="function">
    <text evidence="9">Catalyzes the conversion of epoxyqueuosine (oQ) to queuosine (Q), which is a hypermodified base found in the wobble positions of tRNA(Asp), tRNA(Asn), tRNA(His) and tRNA(Tyr).</text>
</comment>
<feature type="binding site" evidence="9">
    <location>
        <position position="132"/>
    </location>
    <ligand>
        <name>cob(II)alamin</name>
        <dbReference type="ChEBI" id="CHEBI:16304"/>
    </ligand>
</feature>
<feature type="binding site" evidence="9">
    <location>
        <position position="194"/>
    </location>
    <ligand>
        <name>[4Fe-4S] cluster</name>
        <dbReference type="ChEBI" id="CHEBI:49883"/>
        <label>1</label>
    </ligand>
</feature>
<evidence type="ECO:0000313" key="12">
    <source>
        <dbReference type="Proteomes" id="UP000184050"/>
    </source>
</evidence>
<comment type="cofactor">
    <cofactor evidence="9">
        <name>[4Fe-4S] cluster</name>
        <dbReference type="ChEBI" id="CHEBI:49883"/>
    </cofactor>
    <text evidence="9">Binds 2 [4Fe-4S] clusters per monomer.</text>
</comment>
<dbReference type="NCBIfam" id="TIGR00276">
    <property type="entry name" value="tRNA epoxyqueuosine(34) reductase QueG"/>
    <property type="match status" value="1"/>
</dbReference>
<sequence>MQNQNNISEKIKSKAKELGFLDCVILPATELTEEKEHFQNWLDADMNGKMGYMERNKEKRLNPRLLFENAKSILIVLQNYHTHKTQEDPDAPVISKYAYGTDYHFVMKDKLKSLLQFINNEFGPCNGRPFVDSAPVLERAWARRAGLGWVGKNSNLISVEHGSFFFIGELILDIELPFDQPKIVSDHCGNCTRCIDACPTNAIVDNRVIDARKCISYQTIELRGDLDENLKGQFENRVFGCDICQDVCPWNLKPEPHDEPHLKPAPKLLELTREEWYKMEKPQFNQLFKKSAVKRTGFKGLKRNLEFIQTNTDE</sequence>
<keyword evidence="5 9" id="KW-0671">Queuosine biosynthesis</keyword>
<evidence type="ECO:0000256" key="2">
    <source>
        <dbReference type="ARBA" id="ARBA00022490"/>
    </source>
</evidence>
<comment type="catalytic activity">
    <reaction evidence="9">
        <text>epoxyqueuosine(34) in tRNA + AH2 = queuosine(34) in tRNA + A + H2O</text>
        <dbReference type="Rhea" id="RHEA:32159"/>
        <dbReference type="Rhea" id="RHEA-COMP:18571"/>
        <dbReference type="Rhea" id="RHEA-COMP:18582"/>
        <dbReference type="ChEBI" id="CHEBI:13193"/>
        <dbReference type="ChEBI" id="CHEBI:15377"/>
        <dbReference type="ChEBI" id="CHEBI:17499"/>
        <dbReference type="ChEBI" id="CHEBI:194431"/>
        <dbReference type="ChEBI" id="CHEBI:194443"/>
        <dbReference type="EC" id="1.17.99.6"/>
    </reaction>
</comment>
<evidence type="ECO:0000256" key="8">
    <source>
        <dbReference type="ARBA" id="ARBA00023014"/>
    </source>
</evidence>
<dbReference type="GO" id="GO:0008616">
    <property type="term" value="P:tRNA queuosine(34) biosynthetic process"/>
    <property type="evidence" value="ECO:0007669"/>
    <property type="project" value="UniProtKB-UniRule"/>
</dbReference>
<dbReference type="UniPathway" id="UPA00392"/>
<dbReference type="AlphaFoldDB" id="A0A1M6ABW2"/>
<keyword evidence="9" id="KW-0846">Cobalamin</keyword>
<dbReference type="EC" id="1.17.99.6" evidence="9"/>
<keyword evidence="12" id="KW-1185">Reference proteome</keyword>
<feature type="domain" description="4Fe-4S ferredoxin-type" evidence="10">
    <location>
        <begin position="179"/>
        <end position="208"/>
    </location>
</feature>
<dbReference type="PANTHER" id="PTHR30002:SF4">
    <property type="entry name" value="EPOXYQUEUOSINE REDUCTASE"/>
    <property type="match status" value="1"/>
</dbReference>
<dbReference type="InterPro" id="IPR017900">
    <property type="entry name" value="4Fe4S_Fe_S_CS"/>
</dbReference>
<dbReference type="PROSITE" id="PS00198">
    <property type="entry name" value="4FE4S_FER_1"/>
    <property type="match status" value="1"/>
</dbReference>
<feature type="binding site" evidence="9">
    <location>
        <position position="60"/>
    </location>
    <ligand>
        <name>cob(II)alamin</name>
        <dbReference type="ChEBI" id="CHEBI:16304"/>
    </ligand>
</feature>
<feature type="binding site" evidence="9">
    <location>
        <position position="216"/>
    </location>
    <ligand>
        <name>cob(II)alamin</name>
        <dbReference type="ChEBI" id="CHEBI:16304"/>
    </ligand>
</feature>
<comment type="caution">
    <text evidence="9">Lacks conserved residue(s) required for the propagation of feature annotation.</text>
</comment>
<feature type="binding site" evidence="9">
    <location>
        <position position="214"/>
    </location>
    <ligand>
        <name>[4Fe-4S] cluster</name>
        <dbReference type="ChEBI" id="CHEBI:49883"/>
        <label>2</label>
    </ligand>
</feature>
<dbReference type="Gene3D" id="3.30.70.20">
    <property type="match status" value="1"/>
</dbReference>
<feature type="binding site" evidence="9">
    <location>
        <position position="191"/>
    </location>
    <ligand>
        <name>[4Fe-4S] cluster</name>
        <dbReference type="ChEBI" id="CHEBI:49883"/>
        <label>1</label>
    </ligand>
</feature>
<keyword evidence="4 9" id="KW-0479">Metal-binding</keyword>
<evidence type="ECO:0000313" key="11">
    <source>
        <dbReference type="EMBL" id="SHI33982.1"/>
    </source>
</evidence>
<evidence type="ECO:0000256" key="3">
    <source>
        <dbReference type="ARBA" id="ARBA00022694"/>
    </source>
</evidence>
<feature type="active site" description="Proton donor" evidence="9">
    <location>
        <position position="132"/>
    </location>
</feature>
<dbReference type="GO" id="GO:0031419">
    <property type="term" value="F:cobalamin binding"/>
    <property type="evidence" value="ECO:0007669"/>
    <property type="project" value="UniProtKB-KW"/>
</dbReference>
<evidence type="ECO:0000256" key="9">
    <source>
        <dbReference type="HAMAP-Rule" id="MF_00916"/>
    </source>
</evidence>
<keyword evidence="8 9" id="KW-0411">Iron-sulfur</keyword>
<dbReference type="GO" id="GO:0046872">
    <property type="term" value="F:metal ion binding"/>
    <property type="evidence" value="ECO:0007669"/>
    <property type="project" value="UniProtKB-KW"/>
</dbReference>
<feature type="binding site" evidence="9">
    <location>
        <position position="299"/>
    </location>
    <ligand>
        <name>tRNA</name>
        <dbReference type="ChEBI" id="CHEBI:17843"/>
    </ligand>
</feature>
<keyword evidence="7 9" id="KW-0408">Iron</keyword>
<dbReference type="STRING" id="1168035.SAMN05444280_101149"/>
<keyword evidence="6 9" id="KW-0560">Oxidoreductase</keyword>
<comment type="subunit">
    <text evidence="9">Monomer.</text>
</comment>
<evidence type="ECO:0000256" key="4">
    <source>
        <dbReference type="ARBA" id="ARBA00022723"/>
    </source>
</evidence>
<organism evidence="11 12">
    <name type="scientific">Tangfeifania diversioriginum</name>
    <dbReference type="NCBI Taxonomy" id="1168035"/>
    <lineage>
        <taxon>Bacteria</taxon>
        <taxon>Pseudomonadati</taxon>
        <taxon>Bacteroidota</taxon>
        <taxon>Bacteroidia</taxon>
        <taxon>Marinilabiliales</taxon>
        <taxon>Prolixibacteraceae</taxon>
        <taxon>Tangfeifania</taxon>
    </lineage>
</organism>
<feature type="binding site" evidence="9">
    <location>
        <begin position="241"/>
        <end position="242"/>
    </location>
    <ligand>
        <name>cob(II)alamin</name>
        <dbReference type="ChEBI" id="CHEBI:16304"/>
    </ligand>
</feature>
<feature type="binding site" evidence="9">
    <location>
        <position position="188"/>
    </location>
    <ligand>
        <name>[4Fe-4S] cluster</name>
        <dbReference type="ChEBI" id="CHEBI:49883"/>
        <label>1</label>
    </ligand>
</feature>
<dbReference type="HAMAP" id="MF_00916">
    <property type="entry name" value="QueG"/>
    <property type="match status" value="1"/>
</dbReference>
<evidence type="ECO:0000256" key="7">
    <source>
        <dbReference type="ARBA" id="ARBA00023004"/>
    </source>
</evidence>
<dbReference type="Pfam" id="PF08331">
    <property type="entry name" value="QueG_DUF1730"/>
    <property type="match status" value="1"/>
</dbReference>
<keyword evidence="2 9" id="KW-0963">Cytoplasm</keyword>
<feature type="binding site" evidence="9">
    <location>
        <position position="156"/>
    </location>
    <ligand>
        <name>cob(II)alamin</name>
        <dbReference type="ChEBI" id="CHEBI:16304"/>
    </ligand>
</feature>
<dbReference type="RefSeq" id="WP_073164063.1">
    <property type="nucleotide sequence ID" value="NZ_FQZE01000001.1"/>
</dbReference>
<evidence type="ECO:0000259" key="10">
    <source>
        <dbReference type="PROSITE" id="PS51379"/>
    </source>
</evidence>
<name>A0A1M6ABW2_9BACT</name>
<proteinExistence type="inferred from homology"/>
<dbReference type="PROSITE" id="PS51379">
    <property type="entry name" value="4FE4S_FER_2"/>
    <property type="match status" value="1"/>
</dbReference>